<organism evidence="1 2">
    <name type="scientific">Penicillium diatomitis</name>
    <dbReference type="NCBI Taxonomy" id="2819901"/>
    <lineage>
        <taxon>Eukaryota</taxon>
        <taxon>Fungi</taxon>
        <taxon>Dikarya</taxon>
        <taxon>Ascomycota</taxon>
        <taxon>Pezizomycotina</taxon>
        <taxon>Eurotiomycetes</taxon>
        <taxon>Eurotiomycetidae</taxon>
        <taxon>Eurotiales</taxon>
        <taxon>Aspergillaceae</taxon>
        <taxon>Penicillium</taxon>
    </lineage>
</organism>
<comment type="caution">
    <text evidence="1">The sequence shown here is derived from an EMBL/GenBank/DDBJ whole genome shotgun (WGS) entry which is preliminary data.</text>
</comment>
<evidence type="ECO:0000313" key="2">
    <source>
        <dbReference type="Proteomes" id="UP001148312"/>
    </source>
</evidence>
<dbReference type="GeneID" id="81628061"/>
<dbReference type="Pfam" id="PF20174">
    <property type="entry name" value="DUF6540"/>
    <property type="match status" value="1"/>
</dbReference>
<dbReference type="AlphaFoldDB" id="A0A9W9WTE5"/>
<gene>
    <name evidence="1" type="ORF">N7539_008211</name>
</gene>
<sequence>MTPCTLYLITSRNEAAQRAHFAIFVPAGVNPDQRTLIEAMGAPMTGYTLESKGNYCPAQDHVEDYEIMRIGETDSQNVVDDETGLKYIDQSPRDDIELVASGIPTPGICENFLAPVNESSNQRDQEWTLEYIRLLVGRRLISSEAIQVVYSKRDPPTHGLRFQPSIHRSS</sequence>
<reference evidence="1" key="2">
    <citation type="journal article" date="2023" name="IMA Fungus">
        <title>Comparative genomic study of the Penicillium genus elucidates a diverse pangenome and 15 lateral gene transfer events.</title>
        <authorList>
            <person name="Petersen C."/>
            <person name="Sorensen T."/>
            <person name="Nielsen M.R."/>
            <person name="Sondergaard T.E."/>
            <person name="Sorensen J.L."/>
            <person name="Fitzpatrick D.A."/>
            <person name="Frisvad J.C."/>
            <person name="Nielsen K.L."/>
        </authorList>
    </citation>
    <scope>NUCLEOTIDE SEQUENCE</scope>
    <source>
        <strain evidence="1">IBT 30728</strain>
    </source>
</reference>
<dbReference type="RefSeq" id="XP_056786903.1">
    <property type="nucleotide sequence ID" value="XM_056937811.1"/>
</dbReference>
<evidence type="ECO:0000313" key="1">
    <source>
        <dbReference type="EMBL" id="KAJ5475145.1"/>
    </source>
</evidence>
<keyword evidence="2" id="KW-1185">Reference proteome</keyword>
<accession>A0A9W9WTE5</accession>
<protein>
    <submittedName>
        <fullName evidence="1">Uncharacterized protein</fullName>
    </submittedName>
</protein>
<dbReference type="EMBL" id="JAPWDQ010000012">
    <property type="protein sequence ID" value="KAJ5475145.1"/>
    <property type="molecule type" value="Genomic_DNA"/>
</dbReference>
<name>A0A9W9WTE5_9EURO</name>
<proteinExistence type="predicted"/>
<reference evidence="1" key="1">
    <citation type="submission" date="2022-12" db="EMBL/GenBank/DDBJ databases">
        <authorList>
            <person name="Petersen C."/>
        </authorList>
    </citation>
    <scope>NUCLEOTIDE SEQUENCE</scope>
    <source>
        <strain evidence="1">IBT 30728</strain>
    </source>
</reference>
<dbReference type="InterPro" id="IPR046670">
    <property type="entry name" value="DUF6540"/>
</dbReference>
<dbReference type="Proteomes" id="UP001148312">
    <property type="component" value="Unassembled WGS sequence"/>
</dbReference>